<evidence type="ECO:0000313" key="2">
    <source>
        <dbReference type="EMBL" id="KTD23036.1"/>
    </source>
</evidence>
<comment type="caution">
    <text evidence="2">The sequence shown here is derived from an EMBL/GenBank/DDBJ whole genome shotgun (WGS) entry which is preliminary data.</text>
</comment>
<keyword evidence="3" id="KW-1185">Reference proteome</keyword>
<evidence type="ECO:0000256" key="1">
    <source>
        <dbReference type="SAM" id="MobiDB-lite"/>
    </source>
</evidence>
<organism evidence="2 3">
    <name type="scientific">Legionella londiniensis</name>
    <dbReference type="NCBI Taxonomy" id="45068"/>
    <lineage>
        <taxon>Bacteria</taxon>
        <taxon>Pseudomonadati</taxon>
        <taxon>Pseudomonadota</taxon>
        <taxon>Gammaproteobacteria</taxon>
        <taxon>Legionellales</taxon>
        <taxon>Legionellaceae</taxon>
        <taxon>Legionella</taxon>
    </lineage>
</organism>
<dbReference type="PATRIC" id="fig|45068.5.peg.286"/>
<sequence>MDYTDWQMTDSERTDYQINEEQRLLLEEEFDPVTLIERVYHLWRNWADFQLFVVSPTIDTVYPPLLIPPGRVEESDEMEFVYPIYDHGYKLTTSKAQDMYKAGMSMCKLYYTIEKMIFLLVERLKSGGIDTETEVQVAFGGHELSQRKAFESIINLSYNVVVTNFDPGVWGERYLQTVKRLADKGFGYPPEAPRDRYRHAPSTTSGVKTTK</sequence>
<reference evidence="2 3" key="1">
    <citation type="submission" date="2015-11" db="EMBL/GenBank/DDBJ databases">
        <title>Genomic analysis of 38 Legionella species identifies large and diverse effector repertoires.</title>
        <authorList>
            <person name="Burstein D."/>
            <person name="Amaro F."/>
            <person name="Zusman T."/>
            <person name="Lifshitz Z."/>
            <person name="Cohen O."/>
            <person name="Gilbert J.A."/>
            <person name="Pupko T."/>
            <person name="Shuman H.A."/>
            <person name="Segal G."/>
        </authorList>
    </citation>
    <scope>NUCLEOTIDE SEQUENCE [LARGE SCALE GENOMIC DNA]</scope>
    <source>
        <strain evidence="2 3">ATCC 49505</strain>
    </source>
</reference>
<feature type="compositionally biased region" description="Polar residues" evidence="1">
    <location>
        <begin position="201"/>
        <end position="211"/>
    </location>
</feature>
<proteinExistence type="predicted"/>
<name>A0A0W0VS91_9GAMM</name>
<gene>
    <name evidence="2" type="ORF">Llon_0270</name>
</gene>
<dbReference type="EMBL" id="LNYK01000002">
    <property type="protein sequence ID" value="KTD23036.1"/>
    <property type="molecule type" value="Genomic_DNA"/>
</dbReference>
<dbReference type="STRING" id="45068.Llon_0270"/>
<feature type="region of interest" description="Disordered" evidence="1">
    <location>
        <begin position="187"/>
        <end position="211"/>
    </location>
</feature>
<protein>
    <submittedName>
        <fullName evidence="2">Virulence protein</fullName>
    </submittedName>
</protein>
<accession>A0A0W0VS91</accession>
<dbReference type="AlphaFoldDB" id="A0A0W0VS91"/>
<evidence type="ECO:0000313" key="3">
    <source>
        <dbReference type="Proteomes" id="UP000054997"/>
    </source>
</evidence>
<dbReference type="Proteomes" id="UP000054997">
    <property type="component" value="Unassembled WGS sequence"/>
</dbReference>